<dbReference type="InterPro" id="IPR051130">
    <property type="entry name" value="Mito_struct-func_regulator"/>
</dbReference>
<dbReference type="Proteomes" id="UP000019442">
    <property type="component" value="Chromosome"/>
</dbReference>
<evidence type="ECO:0000313" key="2">
    <source>
        <dbReference type="EMBL" id="AHK78811.1"/>
    </source>
</evidence>
<gene>
    <name evidence="2" type="ORF">M911_06100</name>
</gene>
<dbReference type="EMBL" id="CP007268">
    <property type="protein sequence ID" value="AHK78811.1"/>
    <property type="molecule type" value="Genomic_DNA"/>
</dbReference>
<dbReference type="PANTHER" id="PTHR43173:SF19">
    <property type="entry name" value="AARF DOMAIN-CONTAINING PROTEIN KINASE 1"/>
    <property type="match status" value="1"/>
</dbReference>
<dbReference type="PANTHER" id="PTHR43173">
    <property type="entry name" value="ABC1 FAMILY PROTEIN"/>
    <property type="match status" value="1"/>
</dbReference>
<sequence>MHDQPFVLGTLDALRLWQEMLHGTQRGAQHAGNRATLEYLALWNETNSPFDGLLPLRCMDLNRSHWTLWSTAALGAMDHAGRQVAPWIRPPLVSVPTPPWGPLARSAILGLMAQELWMGYAVLRERGRWAPWLATSRDWELQHERGAHRVLAAAQSLGGSLIKAAQFASSRPDLLPLTYTKILSQLQDRVTPQPWPVIEQALTQELGQPIHRVFAEVDPQPVAAASIAQVHHARLHDGRRVALKVQYPDMQNLIEADLAAMEHILNGISRLEPELRLEPVLDYLRQTLPMEVDFLREARSGKQLGQLLASRRVVIPEVLESLSTSRLLVSDWVEGIKINDVQGLRRAGLDPRAVAEQLMDVYAEQLFQHGYFHADPHPGNLWVRPGPDGPVLVLLDHGLTGPLPEGLRRALKQAVGALMRGDFSALSRALAAAGLDLDPVQDADALLWLVDLLLGSHGLGEAGQPLTASKDPAQLGRRLGSRIEGLPVELMRVGRGVGLLDGVLRQLAPGMNLLERMEPWLEA</sequence>
<dbReference type="AlphaFoldDB" id="W8KTB0"/>
<dbReference type="RefSeq" id="WP_025281206.1">
    <property type="nucleotide sequence ID" value="NZ_CP007268.1"/>
</dbReference>
<dbReference type="CDD" id="cd13969">
    <property type="entry name" value="ADCK1-like"/>
    <property type="match status" value="1"/>
</dbReference>
<dbReference type="InterPro" id="IPR004147">
    <property type="entry name" value="ABC1_dom"/>
</dbReference>
<evidence type="ECO:0000313" key="3">
    <source>
        <dbReference type="Proteomes" id="UP000019442"/>
    </source>
</evidence>
<dbReference type="InterPro" id="IPR011009">
    <property type="entry name" value="Kinase-like_dom_sf"/>
</dbReference>
<reference evidence="3" key="2">
    <citation type="submission" date="2014-02" db="EMBL/GenBank/DDBJ databases">
        <title>Draft Genome Sequence of extremely halophilic bacteria Halorhodospira halochloris.</title>
        <authorList>
            <person name="Singh K.S."/>
        </authorList>
    </citation>
    <scope>NUCLEOTIDE SEQUENCE [LARGE SCALE GENOMIC DNA]</scope>
    <source>
        <strain evidence="3">A</strain>
    </source>
</reference>
<feature type="domain" description="ABC1 atypical kinase-like" evidence="1">
    <location>
        <begin position="185"/>
        <end position="426"/>
    </location>
</feature>
<dbReference type="SUPFAM" id="SSF56112">
    <property type="entry name" value="Protein kinase-like (PK-like)"/>
    <property type="match status" value="1"/>
</dbReference>
<dbReference type="Pfam" id="PF03109">
    <property type="entry name" value="ABC1"/>
    <property type="match status" value="1"/>
</dbReference>
<dbReference type="KEGG" id="hhc:M911_06100"/>
<evidence type="ECO:0000259" key="1">
    <source>
        <dbReference type="Pfam" id="PF03109"/>
    </source>
</evidence>
<accession>W8KTB0</accession>
<name>W8KTB0_9GAMM</name>
<organism evidence="2 3">
    <name type="scientific">Ectothiorhodospira haloalkaliphila</name>
    <dbReference type="NCBI Taxonomy" id="421628"/>
    <lineage>
        <taxon>Bacteria</taxon>
        <taxon>Pseudomonadati</taxon>
        <taxon>Pseudomonadota</taxon>
        <taxon>Gammaproteobacteria</taxon>
        <taxon>Chromatiales</taxon>
        <taxon>Ectothiorhodospiraceae</taxon>
        <taxon>Ectothiorhodospira</taxon>
    </lineage>
</organism>
<dbReference type="OrthoDB" id="9795390at2"/>
<protein>
    <submittedName>
        <fullName evidence="2">ABC transporter</fullName>
    </submittedName>
</protein>
<keyword evidence="3" id="KW-1185">Reference proteome</keyword>
<proteinExistence type="predicted"/>
<dbReference type="HOGENOM" id="CLU_006533_8_2_6"/>
<reference evidence="2 3" key="1">
    <citation type="journal article" date="2014" name="J Genomics">
        <title>Draft Genome Sequence of the Extremely Halophilic Phototrophic Purple Sulfur Bacterium Halorhodospira halochloris.</title>
        <authorList>
            <person name="Singh K.S."/>
            <person name="Kirksey J."/>
            <person name="Hoff W.D."/>
            <person name="Deole R."/>
        </authorList>
    </citation>
    <scope>NUCLEOTIDE SEQUENCE [LARGE SCALE GENOMIC DNA]</scope>
    <source>
        <strain evidence="2 3">A</strain>
    </source>
</reference>
<dbReference type="InterPro" id="IPR045307">
    <property type="entry name" value="ADCK1_dom"/>
</dbReference>